<protein>
    <submittedName>
        <fullName evidence="7">Carboxypeptidase</fullName>
    </submittedName>
</protein>
<dbReference type="SUPFAM" id="SSF53474">
    <property type="entry name" value="alpha/beta-Hydrolases"/>
    <property type="match status" value="1"/>
</dbReference>
<dbReference type="EMBL" id="PVNO01000001">
    <property type="protein sequence ID" value="PRO70892.1"/>
    <property type="molecule type" value="Genomic_DNA"/>
</dbReference>
<evidence type="ECO:0000256" key="3">
    <source>
        <dbReference type="ARBA" id="ARBA00022729"/>
    </source>
</evidence>
<dbReference type="Gene3D" id="3.40.50.1820">
    <property type="entry name" value="alpha/beta hydrolase"/>
    <property type="match status" value="1"/>
</dbReference>
<dbReference type="GO" id="GO:0004180">
    <property type="term" value="F:carboxypeptidase activity"/>
    <property type="evidence" value="ECO:0007669"/>
    <property type="project" value="UniProtKB-KW"/>
</dbReference>
<keyword evidence="5" id="KW-0325">Glycoprotein</keyword>
<keyword evidence="1 7" id="KW-0121">Carboxypeptidase</keyword>
<keyword evidence="4" id="KW-0378">Hydrolase</keyword>
<feature type="signal peptide" evidence="6">
    <location>
        <begin position="1"/>
        <end position="42"/>
    </location>
</feature>
<sequence length="533" mass="60415">MNKQALNLVTSLVSFRHGDNKHKALPWLMAAMLAFVSLNASASEDEKSPSAHARAMKIDSSVVTEHETKILGKRVKYSATTGTQPAWNSKDEAVATLFYTYYQRTDVKENTERPLIISFNGGPGSASVWMHVAYTGPRILNIDDEGYPVQPYGVQTNPYSILDVADIVFVNPVNTGYSRVLPKADGSMPSQDEQQKMFFGVNADISYLADWVNTFVTRNNRWRSPKYLIGESYGTTRVSGLALELQNRQWMYLNGVVLVSPTDIGIERNGPVKAANRLPYFAAAAWYHNKLEPELQNKDLTELLPEVEDFTINKLIPALAKGGFIGEAEKRAVLKQMARYSGLSETSIAQNNLDVSTAFFWKDLLRDEGKTLGRLDSRYLGIDAKQSGDRPDYWAELTSWLHSFTPAINYYLREELNYKTDIKYNMFGNVHPWDRSNNQTGENLRLAMAQNPYLNVMIQAGYYDGATNYFDAKYTMWQLDQSGNLKDRLSFKGYRSGHMMYLRRDDLKQSNQDLREFIQASTPVKGAPAMYKR</sequence>
<reference evidence="8" key="1">
    <citation type="journal article" date="2020" name="Int. J. Syst. Evol. Microbiol.">
        <title>Alteromonas alba sp. nov., a marine bacterium isolated from the seawater of the West Pacific Ocean.</title>
        <authorList>
            <person name="Sun C."/>
            <person name="Wu Y.-H."/>
            <person name="Xamxidin M."/>
            <person name="Cheng H."/>
            <person name="Xu X.-W."/>
        </authorList>
    </citation>
    <scope>NUCLEOTIDE SEQUENCE [LARGE SCALE GENOMIC DNA]</scope>
    <source>
        <strain evidence="8">9a2</strain>
    </source>
</reference>
<proteinExistence type="predicted"/>
<dbReference type="Proteomes" id="UP000239539">
    <property type="component" value="Unassembled WGS sequence"/>
</dbReference>
<keyword evidence="3 6" id="KW-0732">Signal</keyword>
<comment type="caution">
    <text evidence="7">The sequence shown here is derived from an EMBL/GenBank/DDBJ whole genome shotgun (WGS) entry which is preliminary data.</text>
</comment>
<evidence type="ECO:0000256" key="2">
    <source>
        <dbReference type="ARBA" id="ARBA00022670"/>
    </source>
</evidence>
<keyword evidence="2" id="KW-0645">Protease</keyword>
<dbReference type="PANTHER" id="PTHR11802:SF3">
    <property type="entry name" value="RETINOID-INDUCIBLE SERINE CARBOXYPEPTIDASE"/>
    <property type="match status" value="1"/>
</dbReference>
<evidence type="ECO:0000256" key="1">
    <source>
        <dbReference type="ARBA" id="ARBA00022645"/>
    </source>
</evidence>
<evidence type="ECO:0000313" key="8">
    <source>
        <dbReference type="Proteomes" id="UP000239539"/>
    </source>
</evidence>
<accession>A0ABX5CTX4</accession>
<dbReference type="InterPro" id="IPR001563">
    <property type="entry name" value="Peptidase_S10"/>
</dbReference>
<evidence type="ECO:0000313" key="7">
    <source>
        <dbReference type="EMBL" id="PRO70892.1"/>
    </source>
</evidence>
<evidence type="ECO:0000256" key="4">
    <source>
        <dbReference type="ARBA" id="ARBA00022801"/>
    </source>
</evidence>
<feature type="chain" id="PRO_5046758364" evidence="6">
    <location>
        <begin position="43"/>
        <end position="533"/>
    </location>
</feature>
<dbReference type="Pfam" id="PF00450">
    <property type="entry name" value="Peptidase_S10"/>
    <property type="match status" value="1"/>
</dbReference>
<evidence type="ECO:0000256" key="5">
    <source>
        <dbReference type="ARBA" id="ARBA00023180"/>
    </source>
</evidence>
<evidence type="ECO:0000256" key="6">
    <source>
        <dbReference type="SAM" id="SignalP"/>
    </source>
</evidence>
<keyword evidence="8" id="KW-1185">Reference proteome</keyword>
<name>A0ABX5CTX4_9ALTE</name>
<organism evidence="7 8">
    <name type="scientific">Alteromonas gracilis</name>
    <dbReference type="NCBI Taxonomy" id="1479524"/>
    <lineage>
        <taxon>Bacteria</taxon>
        <taxon>Pseudomonadati</taxon>
        <taxon>Pseudomonadota</taxon>
        <taxon>Gammaproteobacteria</taxon>
        <taxon>Alteromonadales</taxon>
        <taxon>Alteromonadaceae</taxon>
        <taxon>Alteromonas/Salinimonas group</taxon>
        <taxon>Alteromonas</taxon>
    </lineage>
</organism>
<dbReference type="InterPro" id="IPR029058">
    <property type="entry name" value="AB_hydrolase_fold"/>
</dbReference>
<gene>
    <name evidence="7" type="ORF">C6Y39_00625</name>
</gene>
<dbReference type="PANTHER" id="PTHR11802">
    <property type="entry name" value="SERINE PROTEASE FAMILY S10 SERINE CARBOXYPEPTIDASE"/>
    <property type="match status" value="1"/>
</dbReference>